<feature type="transmembrane region" description="Helical" evidence="4">
    <location>
        <begin position="312"/>
        <end position="331"/>
    </location>
</feature>
<dbReference type="GO" id="GO:0072330">
    <property type="term" value="P:monocarboxylic acid biosynthetic process"/>
    <property type="evidence" value="ECO:0007669"/>
    <property type="project" value="UniProtKB-ARBA"/>
</dbReference>
<feature type="region of interest" description="Disordered" evidence="3">
    <location>
        <begin position="274"/>
        <end position="311"/>
    </location>
</feature>
<keyword evidence="4" id="KW-0812">Transmembrane</keyword>
<dbReference type="Proteomes" id="UP000053732">
    <property type="component" value="Unassembled WGS sequence"/>
</dbReference>
<dbReference type="GO" id="GO:0017000">
    <property type="term" value="P:antibiotic biosynthetic process"/>
    <property type="evidence" value="ECO:0007669"/>
    <property type="project" value="UniProtKB-ARBA"/>
</dbReference>
<dbReference type="InterPro" id="IPR000675">
    <property type="entry name" value="Cutinase/axe"/>
</dbReference>
<dbReference type="EMBL" id="HG793146">
    <property type="protein sequence ID" value="CRL25101.1"/>
    <property type="molecule type" value="Genomic_DNA"/>
</dbReference>
<dbReference type="STRING" id="1429867.A0A0G4PFL6"/>
<dbReference type="PANTHER" id="PTHR33630:SF9">
    <property type="entry name" value="CUTINASE 4"/>
    <property type="match status" value="1"/>
</dbReference>
<keyword evidence="6" id="KW-1185">Reference proteome</keyword>
<keyword evidence="1" id="KW-0378">Hydrolase</keyword>
<keyword evidence="4" id="KW-0472">Membrane</keyword>
<protein>
    <submittedName>
        <fullName evidence="5">Cutinase</fullName>
    </submittedName>
</protein>
<evidence type="ECO:0000256" key="2">
    <source>
        <dbReference type="ARBA" id="ARBA00023157"/>
    </source>
</evidence>
<dbReference type="Gene3D" id="3.40.50.1820">
    <property type="entry name" value="alpha/beta hydrolase"/>
    <property type="match status" value="1"/>
</dbReference>
<dbReference type="InterPro" id="IPR029058">
    <property type="entry name" value="AB_hydrolase_fold"/>
</dbReference>
<dbReference type="GO" id="GO:0052689">
    <property type="term" value="F:carboxylic ester hydrolase activity"/>
    <property type="evidence" value="ECO:0007669"/>
    <property type="project" value="UniProtKB-ARBA"/>
</dbReference>
<sequence length="332" mass="35187">MSANEFRRAQFSLIRRVRANTKTANSILYILSLPNMRGLLLTLGFLAVATATKNTNCTNGLYMIVARGSEEQAAASKSGLFPANSGSPGYLAQLIAAQIKDSKIMGVEYPATLNNYIPSENEGANVMLQLANDYHSSCPGSKMALLGYSQGAQVASDVLCGGAGGQYNHNAPLSPDIVKNSVIAAVLFGDPTHMANTTYDRGTSVHNGILARTNNTVCREYSDRMASWCDKGDEFCDAGHVDGVHELYLQRYNTTMVQYVVERWQNSTVSSVTTTAASTGSSTSSGTSGVSTGTQTASPTTSESSRPSTGTASGLTILGWPLVLLFCGLLFI</sequence>
<dbReference type="SUPFAM" id="SSF53474">
    <property type="entry name" value="alpha/beta-Hydrolases"/>
    <property type="match status" value="1"/>
</dbReference>
<name>A0A0G4PFL6_PENC3</name>
<dbReference type="Pfam" id="PF01083">
    <property type="entry name" value="Cutinase"/>
    <property type="match status" value="1"/>
</dbReference>
<organism evidence="5 6">
    <name type="scientific">Penicillium camemberti (strain FM 013)</name>
    <dbReference type="NCBI Taxonomy" id="1429867"/>
    <lineage>
        <taxon>Eukaryota</taxon>
        <taxon>Fungi</taxon>
        <taxon>Dikarya</taxon>
        <taxon>Ascomycota</taxon>
        <taxon>Pezizomycotina</taxon>
        <taxon>Eurotiomycetes</taxon>
        <taxon>Eurotiomycetidae</taxon>
        <taxon>Eurotiales</taxon>
        <taxon>Aspergillaceae</taxon>
        <taxon>Penicillium</taxon>
    </lineage>
</organism>
<dbReference type="SMART" id="SM01110">
    <property type="entry name" value="Cutinase"/>
    <property type="match status" value="1"/>
</dbReference>
<reference evidence="5 6" key="1">
    <citation type="journal article" date="2014" name="Nat. Commun.">
        <title>Multiple recent horizontal transfers of a large genomic region in cheese making fungi.</title>
        <authorList>
            <person name="Cheeseman K."/>
            <person name="Ropars J."/>
            <person name="Renault P."/>
            <person name="Dupont J."/>
            <person name="Gouzy J."/>
            <person name="Branca A."/>
            <person name="Abraham A.L."/>
            <person name="Ceppi M."/>
            <person name="Conseiller E."/>
            <person name="Debuchy R."/>
            <person name="Malagnac F."/>
            <person name="Goarin A."/>
            <person name="Silar P."/>
            <person name="Lacoste S."/>
            <person name="Sallet E."/>
            <person name="Bensimon A."/>
            <person name="Giraud T."/>
            <person name="Brygoo Y."/>
        </authorList>
    </citation>
    <scope>NUCLEOTIDE SEQUENCE [LARGE SCALE GENOMIC DNA]</scope>
    <source>
        <strain evidence="6">FM 013</strain>
    </source>
</reference>
<keyword evidence="4" id="KW-1133">Transmembrane helix</keyword>
<evidence type="ECO:0000256" key="1">
    <source>
        <dbReference type="ARBA" id="ARBA00022801"/>
    </source>
</evidence>
<proteinExistence type="predicted"/>
<evidence type="ECO:0000313" key="6">
    <source>
        <dbReference type="Proteomes" id="UP000053732"/>
    </source>
</evidence>
<evidence type="ECO:0000313" key="5">
    <source>
        <dbReference type="EMBL" id="CRL25101.1"/>
    </source>
</evidence>
<dbReference type="AlphaFoldDB" id="A0A0G4PFL6"/>
<keyword evidence="2" id="KW-1015">Disulfide bond</keyword>
<evidence type="ECO:0000256" key="4">
    <source>
        <dbReference type="SAM" id="Phobius"/>
    </source>
</evidence>
<evidence type="ECO:0000256" key="3">
    <source>
        <dbReference type="SAM" id="MobiDB-lite"/>
    </source>
</evidence>
<dbReference type="PANTHER" id="PTHR33630">
    <property type="entry name" value="CUTINASE RV1984C-RELATED-RELATED"/>
    <property type="match status" value="1"/>
</dbReference>
<accession>A0A0G4PFL6</accession>
<gene>
    <name evidence="5" type="ORF">PCAMFM013_S013g000344</name>
</gene>